<sequence length="258" mass="28172">MMARLPKELLDKGVICSSAGNHAQGVALATKKLGCTAVIMMPVTTPEIKGTVRKEIMSQAKCGVDAIFVPVGGGGLIAGIATYVKMVIPDVKIIGVEPNKVNAMALSLHHGLLDQNQSDTLLRYNSYLNRQLDAILDTSKRGQLPLLPVSSRIRCSDSKSPFPFREHDDAILLAIGISSPPPLQIDPHGSCCWNSIQVSARNSSNTIVDCELTVVDGHRWCSKFPRPIVQLLHIIFNLLEFNYGVFDLIYLELCCSNY</sequence>
<dbReference type="SUPFAM" id="SSF53686">
    <property type="entry name" value="Tryptophan synthase beta subunit-like PLP-dependent enzymes"/>
    <property type="match status" value="1"/>
</dbReference>
<dbReference type="GO" id="GO:0004794">
    <property type="term" value="F:threonine deaminase activity"/>
    <property type="evidence" value="ECO:0007669"/>
    <property type="project" value="TreeGrafter"/>
</dbReference>
<dbReference type="InterPro" id="IPR050147">
    <property type="entry name" value="Ser/Thr_Dehydratase"/>
</dbReference>
<dbReference type="InterPro" id="IPR036052">
    <property type="entry name" value="TrpB-like_PALP_sf"/>
</dbReference>
<dbReference type="GO" id="GO:0006567">
    <property type="term" value="P:L-threonine catabolic process"/>
    <property type="evidence" value="ECO:0007669"/>
    <property type="project" value="TreeGrafter"/>
</dbReference>
<evidence type="ECO:0000256" key="2">
    <source>
        <dbReference type="ARBA" id="ARBA00022898"/>
    </source>
</evidence>
<dbReference type="Pfam" id="PF00291">
    <property type="entry name" value="PALP"/>
    <property type="match status" value="1"/>
</dbReference>
<dbReference type="Proteomes" id="UP000595140">
    <property type="component" value="Unassembled WGS sequence"/>
</dbReference>
<dbReference type="EMBL" id="OOIL02001417">
    <property type="protein sequence ID" value="VFQ75105.1"/>
    <property type="molecule type" value="Genomic_DNA"/>
</dbReference>
<name>A0A484LEX4_9ASTE</name>
<organism evidence="5 6">
    <name type="scientific">Cuscuta campestris</name>
    <dbReference type="NCBI Taxonomy" id="132261"/>
    <lineage>
        <taxon>Eukaryota</taxon>
        <taxon>Viridiplantae</taxon>
        <taxon>Streptophyta</taxon>
        <taxon>Embryophyta</taxon>
        <taxon>Tracheophyta</taxon>
        <taxon>Spermatophyta</taxon>
        <taxon>Magnoliopsida</taxon>
        <taxon>eudicotyledons</taxon>
        <taxon>Gunneridae</taxon>
        <taxon>Pentapetalae</taxon>
        <taxon>asterids</taxon>
        <taxon>lamiids</taxon>
        <taxon>Solanales</taxon>
        <taxon>Convolvulaceae</taxon>
        <taxon>Cuscuteae</taxon>
        <taxon>Cuscuta</taxon>
        <taxon>Cuscuta subgen. Grammica</taxon>
        <taxon>Cuscuta sect. Cleistogrammica</taxon>
    </lineage>
</organism>
<evidence type="ECO:0000259" key="4">
    <source>
        <dbReference type="Pfam" id="PF00291"/>
    </source>
</evidence>
<proteinExistence type="predicted"/>
<protein>
    <recommendedName>
        <fullName evidence="4">Tryptophan synthase beta chain-like PALP domain-containing protein</fullName>
    </recommendedName>
</protein>
<accession>A0A484LEX4</accession>
<dbReference type="GO" id="GO:0009097">
    <property type="term" value="P:isoleucine biosynthetic process"/>
    <property type="evidence" value="ECO:0007669"/>
    <property type="project" value="TreeGrafter"/>
</dbReference>
<evidence type="ECO:0000313" key="6">
    <source>
        <dbReference type="Proteomes" id="UP000595140"/>
    </source>
</evidence>
<gene>
    <name evidence="5" type="ORF">CCAM_LOCUS16881</name>
</gene>
<keyword evidence="6" id="KW-1185">Reference proteome</keyword>
<dbReference type="InterPro" id="IPR001926">
    <property type="entry name" value="TrpB-like_PALP"/>
</dbReference>
<keyword evidence="2" id="KW-0663">Pyridoxal phosphate</keyword>
<dbReference type="PANTHER" id="PTHR48078:SF11">
    <property type="entry name" value="THREONINE DEHYDRATASE, MITOCHONDRIAL"/>
    <property type="match status" value="1"/>
</dbReference>
<dbReference type="Gene3D" id="3.40.50.1100">
    <property type="match status" value="2"/>
</dbReference>
<dbReference type="GO" id="GO:0006565">
    <property type="term" value="P:L-serine catabolic process"/>
    <property type="evidence" value="ECO:0007669"/>
    <property type="project" value="TreeGrafter"/>
</dbReference>
<comment type="cofactor">
    <cofactor evidence="1">
        <name>pyridoxal 5'-phosphate</name>
        <dbReference type="ChEBI" id="CHEBI:597326"/>
    </cofactor>
</comment>
<dbReference type="AlphaFoldDB" id="A0A484LEX4"/>
<evidence type="ECO:0000256" key="3">
    <source>
        <dbReference type="ARBA" id="ARBA00023239"/>
    </source>
</evidence>
<evidence type="ECO:0000256" key="1">
    <source>
        <dbReference type="ARBA" id="ARBA00001933"/>
    </source>
</evidence>
<dbReference type="OrthoDB" id="4418812at2759"/>
<feature type="domain" description="Tryptophan synthase beta chain-like PALP" evidence="4">
    <location>
        <begin position="47"/>
        <end position="115"/>
    </location>
</feature>
<evidence type="ECO:0000313" key="5">
    <source>
        <dbReference type="EMBL" id="VFQ75105.1"/>
    </source>
</evidence>
<dbReference type="GO" id="GO:0003941">
    <property type="term" value="F:L-serine ammonia-lyase activity"/>
    <property type="evidence" value="ECO:0007669"/>
    <property type="project" value="TreeGrafter"/>
</dbReference>
<keyword evidence="3" id="KW-0456">Lyase</keyword>
<reference evidence="5 6" key="1">
    <citation type="submission" date="2018-04" db="EMBL/GenBank/DDBJ databases">
        <authorList>
            <person name="Vogel A."/>
        </authorList>
    </citation>
    <scope>NUCLEOTIDE SEQUENCE [LARGE SCALE GENOMIC DNA]</scope>
</reference>
<dbReference type="PANTHER" id="PTHR48078">
    <property type="entry name" value="THREONINE DEHYDRATASE, MITOCHONDRIAL-RELATED"/>
    <property type="match status" value="1"/>
</dbReference>